<dbReference type="InterPro" id="IPR021859">
    <property type="entry name" value="XTBD"/>
</dbReference>
<feature type="domain" description="XRN2-binding (XTBD)" evidence="3">
    <location>
        <begin position="49"/>
        <end position="107"/>
    </location>
</feature>
<keyword evidence="5" id="KW-1185">Reference proteome</keyword>
<protein>
    <recommendedName>
        <fullName evidence="3">XRN2-binding (XTBD) domain-containing protein</fullName>
    </recommendedName>
</protein>
<evidence type="ECO:0000313" key="4">
    <source>
        <dbReference type="EMBL" id="KAH0630861.1"/>
    </source>
</evidence>
<dbReference type="EMBL" id="JAIPUX010000415">
    <property type="protein sequence ID" value="KAH0630861.1"/>
    <property type="molecule type" value="Genomic_DNA"/>
</dbReference>
<proteinExistence type="inferred from homology"/>
<comment type="caution">
    <text evidence="4">The sequence shown here is derived from an EMBL/GenBank/DDBJ whole genome shotgun (WGS) entry which is preliminary data.</text>
</comment>
<evidence type="ECO:0000259" key="3">
    <source>
        <dbReference type="PROSITE" id="PS51827"/>
    </source>
</evidence>
<feature type="compositionally biased region" description="Pro residues" evidence="2">
    <location>
        <begin position="33"/>
        <end position="42"/>
    </location>
</feature>
<gene>
    <name evidence="4" type="ORF">JD844_004171</name>
</gene>
<evidence type="ECO:0000256" key="1">
    <source>
        <dbReference type="ARBA" id="ARBA00010053"/>
    </source>
</evidence>
<evidence type="ECO:0000256" key="2">
    <source>
        <dbReference type="SAM" id="MobiDB-lite"/>
    </source>
</evidence>
<dbReference type="Proteomes" id="UP000826234">
    <property type="component" value="Unassembled WGS sequence"/>
</dbReference>
<dbReference type="Pfam" id="PF11952">
    <property type="entry name" value="XTBD"/>
    <property type="match status" value="1"/>
</dbReference>
<comment type="similarity">
    <text evidence="1">Belongs to the CARF family.</text>
</comment>
<feature type="compositionally biased region" description="Basic and acidic residues" evidence="2">
    <location>
        <begin position="51"/>
        <end position="60"/>
    </location>
</feature>
<accession>A0ABQ7TNB4</accession>
<organism evidence="4 5">
    <name type="scientific">Phrynosoma platyrhinos</name>
    <name type="common">Desert horned lizard</name>
    <dbReference type="NCBI Taxonomy" id="52577"/>
    <lineage>
        <taxon>Eukaryota</taxon>
        <taxon>Metazoa</taxon>
        <taxon>Chordata</taxon>
        <taxon>Craniata</taxon>
        <taxon>Vertebrata</taxon>
        <taxon>Euteleostomi</taxon>
        <taxon>Lepidosauria</taxon>
        <taxon>Squamata</taxon>
        <taxon>Bifurcata</taxon>
        <taxon>Unidentata</taxon>
        <taxon>Episquamata</taxon>
        <taxon>Toxicofera</taxon>
        <taxon>Iguania</taxon>
        <taxon>Phrynosomatidae</taxon>
        <taxon>Phrynosomatinae</taxon>
        <taxon>Phrynosoma</taxon>
    </lineage>
</organism>
<feature type="region of interest" description="Disordered" evidence="2">
    <location>
        <begin position="1"/>
        <end position="60"/>
    </location>
</feature>
<name>A0ABQ7TNB4_PHRPL</name>
<sequence length="107" mass="11882">MAGGGWAVPGGDLLGPQPPRSRREEEEEEEEPPPSPPPPPSSSEPEPGLEGWREPQESERHWGLRRRFLARNLAGEEASSSSFPRLLALSHVWANHLFLGCSKQSFF</sequence>
<dbReference type="PROSITE" id="PS51827">
    <property type="entry name" value="XTBD"/>
    <property type="match status" value="1"/>
</dbReference>
<reference evidence="4 5" key="1">
    <citation type="journal article" date="2022" name="Gigascience">
        <title>A chromosome-level genome assembly and annotation of the desert horned lizard, Phrynosoma platyrhinos, provides insight into chromosomal rearrangements among reptiles.</title>
        <authorList>
            <person name="Koochekian N."/>
            <person name="Ascanio A."/>
            <person name="Farleigh K."/>
            <person name="Card D.C."/>
            <person name="Schield D.R."/>
            <person name="Castoe T.A."/>
            <person name="Jezkova T."/>
        </authorList>
    </citation>
    <scope>NUCLEOTIDE SEQUENCE [LARGE SCALE GENOMIC DNA]</scope>
    <source>
        <strain evidence="4">NK-2021</strain>
    </source>
</reference>
<evidence type="ECO:0000313" key="5">
    <source>
        <dbReference type="Proteomes" id="UP000826234"/>
    </source>
</evidence>